<dbReference type="Pfam" id="PF08385">
    <property type="entry name" value="DHC_N1"/>
    <property type="match status" value="1"/>
</dbReference>
<dbReference type="InterPro" id="IPR026983">
    <property type="entry name" value="DHC"/>
</dbReference>
<dbReference type="Proteomes" id="UP001258017">
    <property type="component" value="Unassembled WGS sequence"/>
</dbReference>
<feature type="domain" description="Dynein axonemal heavy chain 2/5/8 coiled-coil" evidence="3">
    <location>
        <begin position="912"/>
        <end position="1029"/>
    </location>
</feature>
<evidence type="ECO:0000313" key="4">
    <source>
        <dbReference type="EMBL" id="KAK2576896.1"/>
    </source>
</evidence>
<dbReference type="Pfam" id="PF25007">
    <property type="entry name" value="DYH2-5-8_CC"/>
    <property type="match status" value="1"/>
</dbReference>
<dbReference type="PANTHER" id="PTHR46532">
    <property type="entry name" value="MALE FERTILITY FACTOR KL5"/>
    <property type="match status" value="1"/>
</dbReference>
<keyword evidence="5" id="KW-1185">Reference proteome</keyword>
<dbReference type="AlphaFoldDB" id="A0AAD9RC18"/>
<dbReference type="GO" id="GO:0051959">
    <property type="term" value="F:dynein light intermediate chain binding"/>
    <property type="evidence" value="ECO:0007669"/>
    <property type="project" value="InterPro"/>
</dbReference>
<feature type="coiled-coil region" evidence="1">
    <location>
        <begin position="403"/>
        <end position="451"/>
    </location>
</feature>
<dbReference type="GO" id="GO:0045505">
    <property type="term" value="F:dynein intermediate chain binding"/>
    <property type="evidence" value="ECO:0007669"/>
    <property type="project" value="InterPro"/>
</dbReference>
<dbReference type="GO" id="GO:0005858">
    <property type="term" value="C:axonemal dynein complex"/>
    <property type="evidence" value="ECO:0007669"/>
    <property type="project" value="TreeGrafter"/>
</dbReference>
<feature type="domain" description="Dynein heavy chain tail" evidence="2">
    <location>
        <begin position="42"/>
        <end position="608"/>
    </location>
</feature>
<gene>
    <name evidence="4" type="ORF">KPH14_005521</name>
</gene>
<organism evidence="4 5">
    <name type="scientific">Odynerus spinipes</name>
    <dbReference type="NCBI Taxonomy" id="1348599"/>
    <lineage>
        <taxon>Eukaryota</taxon>
        <taxon>Metazoa</taxon>
        <taxon>Ecdysozoa</taxon>
        <taxon>Arthropoda</taxon>
        <taxon>Hexapoda</taxon>
        <taxon>Insecta</taxon>
        <taxon>Pterygota</taxon>
        <taxon>Neoptera</taxon>
        <taxon>Endopterygota</taxon>
        <taxon>Hymenoptera</taxon>
        <taxon>Apocrita</taxon>
        <taxon>Aculeata</taxon>
        <taxon>Vespoidea</taxon>
        <taxon>Vespidae</taxon>
        <taxon>Eumeninae</taxon>
        <taxon>Odynerus</taxon>
    </lineage>
</organism>
<evidence type="ECO:0000259" key="2">
    <source>
        <dbReference type="Pfam" id="PF08385"/>
    </source>
</evidence>
<evidence type="ECO:0000313" key="5">
    <source>
        <dbReference type="Proteomes" id="UP001258017"/>
    </source>
</evidence>
<name>A0AAD9RC18_9HYME</name>
<sequence>MDIFLHNLTDLTYKMLGLTVIYIPTLSKGLTVQKAIADKELVKRLESVVTHWNTQIKVTLVDEEEVDLNELLSIDDEYNFWIYRYDNLCGLNYQLQKSAVQYIVNILLETQSTYIRQFLATRDEIQQETLEARSNIEYLTLLKEPCEELQRSATPDEVAQLLPKIIHLCRTIWLNSPFYNTTERMTNIFTALSNQIIIILKDFIDLRRVFEGMTRESIDMFVDCIQACEDYKTHYLEISAAHNNLTEHSWELDTEYIFRHVNVFIKRCQDMIIICEAMIDFARMDERTAILKPKFGGTKGEEHSRACQKIERLFLESLQKIESNSHKIFNVLHVAWQNIMFTFHTEVRELEIIIENLVGSVFVDINNVQEGVENLRGFYNYMNREKLQELFDNKTVEIWKMFDDDLQNAKQELLDEKEEYSSMMPYYSGRALALRQKADTLRSTRKMLEEAEWMPLCGMKFETFRQHDLVIKSMEDAISDLHRQWIEAAGENPRTHLDRSLMKRSPSSPILLECNMDPFVLDLCRECDCWINLRHDIPIQMQVIHVRWNVILFVYESVLAVVYGYNKIIEALSDTERRLFRELIQRLDGRINPGLNRLTWNTDNVDTFIEDCYNQTANLREFIDIYKKSNFEILKICENICDSPMIKIKPNHAYGLLELEEELLNVRDAVIVDMVAKYETVAQYVTVVLEGFRPVIQEIKEEWRQYLGYLDAMIEEAMRFCLKGSMEIMYVALHGDGATGPSPLLLVHVDLLNNKINFTPSLSDIARTLANVLNHLLTPIKNFQRLVERFKVSAKDTSMHPFWKVFEKDEDLINYQQSLNNETTYCFSQVQTYLKTWEPFRDVWEVNKDLFIQRYEKLKPTVTSFDSDISRYAEVANNVEMQETVMNVHFLDVNCDGLKSIIVQECATWQEKLTALMQRVTEAKIDHVYQYIAENSKQITKEPTDLISMQFAMQLFERLHAEIPKEEEEFPKILELYETLEKYEVTTTFEFKRKLKDIDRSWAAYLELLAACEAILLEKKEEFKNALLKDSVMFNEDIMTLKRKYYDTGPFTSEWQTQNALAWISIFQKEIHALKEREKMLKAQLTVFGLSQPDSLDLIQLEQDVAIIEIVWRLTAEWDEAWNRYKTEQFWKIEMEEMETTANILFRKLTRLCKELKEKNWEIVEHTRFVEDFYFLLNSSSATAGDLFTGLC</sequence>
<dbReference type="PANTHER" id="PTHR46532:SF11">
    <property type="entry name" value="DYNEIN AXONEMAL HEAVY CHAIN 12"/>
    <property type="match status" value="1"/>
</dbReference>
<evidence type="ECO:0000259" key="3">
    <source>
        <dbReference type="Pfam" id="PF25007"/>
    </source>
</evidence>
<dbReference type="EMBL" id="JAIFRP010004405">
    <property type="protein sequence ID" value="KAK2576896.1"/>
    <property type="molecule type" value="Genomic_DNA"/>
</dbReference>
<dbReference type="InterPro" id="IPR013594">
    <property type="entry name" value="Dynein_heavy_tail"/>
</dbReference>
<dbReference type="GO" id="GO:0007018">
    <property type="term" value="P:microtubule-based movement"/>
    <property type="evidence" value="ECO:0007669"/>
    <property type="project" value="InterPro"/>
</dbReference>
<protein>
    <submittedName>
        <fullName evidence="4">Uncharacterized protein</fullName>
    </submittedName>
</protein>
<keyword evidence="1" id="KW-0175">Coiled coil</keyword>
<accession>A0AAD9RC18</accession>
<reference evidence="4" key="2">
    <citation type="journal article" date="2023" name="Commun. Biol.">
        <title>Intrasexual cuticular hydrocarbon dimorphism in a wasp sheds light on hydrocarbon biosynthesis genes in Hymenoptera.</title>
        <authorList>
            <person name="Moris V.C."/>
            <person name="Podsiadlowski L."/>
            <person name="Martin S."/>
            <person name="Oeyen J.P."/>
            <person name="Donath A."/>
            <person name="Petersen M."/>
            <person name="Wilbrandt J."/>
            <person name="Misof B."/>
            <person name="Liedtke D."/>
            <person name="Thamm M."/>
            <person name="Scheiner R."/>
            <person name="Schmitt T."/>
            <person name="Niehuis O."/>
        </authorList>
    </citation>
    <scope>NUCLEOTIDE SEQUENCE</scope>
    <source>
        <strain evidence="4">GBR_01_08_01A</strain>
    </source>
</reference>
<comment type="caution">
    <text evidence="4">The sequence shown here is derived from an EMBL/GenBank/DDBJ whole genome shotgun (WGS) entry which is preliminary data.</text>
</comment>
<evidence type="ECO:0000256" key="1">
    <source>
        <dbReference type="SAM" id="Coils"/>
    </source>
</evidence>
<proteinExistence type="predicted"/>
<reference evidence="4" key="1">
    <citation type="submission" date="2021-08" db="EMBL/GenBank/DDBJ databases">
        <authorList>
            <person name="Misof B."/>
            <person name="Oliver O."/>
            <person name="Podsiadlowski L."/>
            <person name="Donath A."/>
            <person name="Peters R."/>
            <person name="Mayer C."/>
            <person name="Rust J."/>
            <person name="Gunkel S."/>
            <person name="Lesny P."/>
            <person name="Martin S."/>
            <person name="Oeyen J.P."/>
            <person name="Petersen M."/>
            <person name="Panagiotis P."/>
            <person name="Wilbrandt J."/>
            <person name="Tanja T."/>
        </authorList>
    </citation>
    <scope>NUCLEOTIDE SEQUENCE</scope>
    <source>
        <strain evidence="4">GBR_01_08_01A</strain>
        <tissue evidence="4">Thorax + abdomen</tissue>
    </source>
</reference>
<dbReference type="InterPro" id="IPR056759">
    <property type="entry name" value="DYH2-5-8_CC"/>
</dbReference>